<sequence>MESGDTEEVVEVQEEIGVEASLLITVQFKRWIQWSYGNLGEMDQVGYGSLEEMDQYLQKSWREVEEVVKLIRRGFRALEAADMVVFWKFGWRRRR</sequence>
<comment type="caution">
    <text evidence="1">The sequence shown here is derived from an EMBL/GenBank/DDBJ whole genome shotgun (WGS) entry which is preliminary data.</text>
</comment>
<evidence type="ECO:0000313" key="2">
    <source>
        <dbReference type="Proteomes" id="UP000499080"/>
    </source>
</evidence>
<proteinExistence type="predicted"/>
<reference evidence="1 2" key="1">
    <citation type="journal article" date="2019" name="Sci. Rep.">
        <title>Orb-weaving spider Araneus ventricosus genome elucidates the spidroin gene catalogue.</title>
        <authorList>
            <person name="Kono N."/>
            <person name="Nakamura H."/>
            <person name="Ohtoshi R."/>
            <person name="Moran D.A.P."/>
            <person name="Shinohara A."/>
            <person name="Yoshida Y."/>
            <person name="Fujiwara M."/>
            <person name="Mori M."/>
            <person name="Tomita M."/>
            <person name="Arakawa K."/>
        </authorList>
    </citation>
    <scope>NUCLEOTIDE SEQUENCE [LARGE SCALE GENOMIC DNA]</scope>
</reference>
<dbReference type="EMBL" id="BGPR01005417">
    <property type="protein sequence ID" value="GBN10005.1"/>
    <property type="molecule type" value="Genomic_DNA"/>
</dbReference>
<name>A0A4Y2L5R3_ARAVE</name>
<keyword evidence="2" id="KW-1185">Reference proteome</keyword>
<dbReference type="AlphaFoldDB" id="A0A4Y2L5R3"/>
<accession>A0A4Y2L5R3</accession>
<gene>
    <name evidence="1" type="ORF">AVEN_244633_1</name>
</gene>
<evidence type="ECO:0000313" key="1">
    <source>
        <dbReference type="EMBL" id="GBN10005.1"/>
    </source>
</evidence>
<protein>
    <submittedName>
        <fullName evidence="1">Uncharacterized protein</fullName>
    </submittedName>
</protein>
<organism evidence="1 2">
    <name type="scientific">Araneus ventricosus</name>
    <name type="common">Orbweaver spider</name>
    <name type="synonym">Epeira ventricosa</name>
    <dbReference type="NCBI Taxonomy" id="182803"/>
    <lineage>
        <taxon>Eukaryota</taxon>
        <taxon>Metazoa</taxon>
        <taxon>Ecdysozoa</taxon>
        <taxon>Arthropoda</taxon>
        <taxon>Chelicerata</taxon>
        <taxon>Arachnida</taxon>
        <taxon>Araneae</taxon>
        <taxon>Araneomorphae</taxon>
        <taxon>Entelegynae</taxon>
        <taxon>Araneoidea</taxon>
        <taxon>Araneidae</taxon>
        <taxon>Araneus</taxon>
    </lineage>
</organism>
<dbReference type="Proteomes" id="UP000499080">
    <property type="component" value="Unassembled WGS sequence"/>
</dbReference>